<proteinExistence type="predicted"/>
<dbReference type="EMBL" id="VAHF01000007">
    <property type="protein sequence ID" value="TXG57932.1"/>
    <property type="molecule type" value="Genomic_DNA"/>
</dbReference>
<accession>A0A5C7HP14</accession>
<comment type="caution">
    <text evidence="2">The sequence shown here is derived from an EMBL/GenBank/DDBJ whole genome shotgun (WGS) entry which is preliminary data.</text>
</comment>
<evidence type="ECO:0000313" key="3">
    <source>
        <dbReference type="Proteomes" id="UP000323000"/>
    </source>
</evidence>
<reference evidence="3" key="1">
    <citation type="journal article" date="2019" name="Gigascience">
        <title>De novo genome assembly of the endangered Acer yangbiense, a plant species with extremely small populations endemic to Yunnan Province, China.</title>
        <authorList>
            <person name="Yang J."/>
            <person name="Wariss H.M."/>
            <person name="Tao L."/>
            <person name="Zhang R."/>
            <person name="Yun Q."/>
            <person name="Hollingsworth P."/>
            <person name="Dao Z."/>
            <person name="Luo G."/>
            <person name="Guo H."/>
            <person name="Ma Y."/>
            <person name="Sun W."/>
        </authorList>
    </citation>
    <scope>NUCLEOTIDE SEQUENCE [LARGE SCALE GENOMIC DNA]</scope>
    <source>
        <strain evidence="3">cv. Malutang</strain>
    </source>
</reference>
<feature type="region of interest" description="Disordered" evidence="1">
    <location>
        <begin position="71"/>
        <end position="104"/>
    </location>
</feature>
<sequence length="104" mass="11751">MTIELANVGDNEMLSNENKAIILFNSLPESFKDVKVGINKYGRSSLTFEECILALKSKDLELKTEKKYGGENLFARGRQPMRNNNSNSHSKSKNRSKTPSNNNR</sequence>
<protein>
    <recommendedName>
        <fullName evidence="4">Gag-pol polyprotein</fullName>
    </recommendedName>
</protein>
<dbReference type="Proteomes" id="UP000323000">
    <property type="component" value="Chromosome 7"/>
</dbReference>
<name>A0A5C7HP14_9ROSI</name>
<evidence type="ECO:0000256" key="1">
    <source>
        <dbReference type="SAM" id="MobiDB-lite"/>
    </source>
</evidence>
<dbReference type="AlphaFoldDB" id="A0A5C7HP14"/>
<organism evidence="2 3">
    <name type="scientific">Acer yangbiense</name>
    <dbReference type="NCBI Taxonomy" id="1000413"/>
    <lineage>
        <taxon>Eukaryota</taxon>
        <taxon>Viridiplantae</taxon>
        <taxon>Streptophyta</taxon>
        <taxon>Embryophyta</taxon>
        <taxon>Tracheophyta</taxon>
        <taxon>Spermatophyta</taxon>
        <taxon>Magnoliopsida</taxon>
        <taxon>eudicotyledons</taxon>
        <taxon>Gunneridae</taxon>
        <taxon>Pentapetalae</taxon>
        <taxon>rosids</taxon>
        <taxon>malvids</taxon>
        <taxon>Sapindales</taxon>
        <taxon>Sapindaceae</taxon>
        <taxon>Hippocastanoideae</taxon>
        <taxon>Acereae</taxon>
        <taxon>Acer</taxon>
    </lineage>
</organism>
<keyword evidence="3" id="KW-1185">Reference proteome</keyword>
<dbReference type="OrthoDB" id="8042871at2759"/>
<evidence type="ECO:0008006" key="4">
    <source>
        <dbReference type="Google" id="ProtNLM"/>
    </source>
</evidence>
<evidence type="ECO:0000313" key="2">
    <source>
        <dbReference type="EMBL" id="TXG57932.1"/>
    </source>
</evidence>
<gene>
    <name evidence="2" type="ORF">EZV62_015761</name>
</gene>